<sequence length="65" mass="7914">MSFRNFYKIKFKNRMPQFIKKLERSNISNDLKEKLILALRNILSFLDTISAIRFDTRKTKNKKDF</sequence>
<name>A0A0F9W895_9MICR</name>
<evidence type="ECO:0000313" key="2">
    <source>
        <dbReference type="Proteomes" id="UP000034350"/>
    </source>
</evidence>
<dbReference type="GeneID" id="36319098"/>
<dbReference type="RefSeq" id="XP_024329693.1">
    <property type="nucleotide sequence ID" value="XM_024474188.1"/>
</dbReference>
<keyword evidence="2" id="KW-1185">Reference proteome</keyword>
<reference evidence="1 2" key="1">
    <citation type="journal article" date="2015" name="Environ. Microbiol.">
        <title>Genome analyses suggest the presence of polyploidy and recent human-driven expansions in eight global populations of the honeybee pathogen Nosema ceranae.</title>
        <authorList>
            <person name="Pelin A."/>
            <person name="Selman M."/>
            <person name="Aris-Brosou S."/>
            <person name="Farinelli L."/>
            <person name="Corradi N."/>
        </authorList>
    </citation>
    <scope>NUCLEOTIDE SEQUENCE [LARGE SCALE GENOMIC DNA]</scope>
    <source>
        <strain evidence="1 2">PA08 1199</strain>
    </source>
</reference>
<organism evidence="1 2">
    <name type="scientific">Vairimorpha ceranae</name>
    <dbReference type="NCBI Taxonomy" id="40302"/>
    <lineage>
        <taxon>Eukaryota</taxon>
        <taxon>Fungi</taxon>
        <taxon>Fungi incertae sedis</taxon>
        <taxon>Microsporidia</taxon>
        <taxon>Nosematidae</taxon>
        <taxon>Vairimorpha</taxon>
    </lineage>
</organism>
<dbReference type="AlphaFoldDB" id="A0A0F9W895"/>
<protein>
    <submittedName>
        <fullName evidence="1">Uncharacterized protein</fullName>
    </submittedName>
</protein>
<proteinExistence type="predicted"/>
<comment type="caution">
    <text evidence="1">The sequence shown here is derived from an EMBL/GenBank/DDBJ whole genome shotgun (WGS) entry which is preliminary data.</text>
</comment>
<evidence type="ECO:0000313" key="1">
    <source>
        <dbReference type="EMBL" id="KKO73951.1"/>
    </source>
</evidence>
<dbReference type="Proteomes" id="UP000034350">
    <property type="component" value="Unassembled WGS sequence"/>
</dbReference>
<gene>
    <name evidence="1" type="ORF">AAJ76_1640004966</name>
</gene>
<accession>A0A0F9W895</accession>
<dbReference type="EMBL" id="JPQZ01000164">
    <property type="protein sequence ID" value="KKO73951.1"/>
    <property type="molecule type" value="Genomic_DNA"/>
</dbReference>
<dbReference type="VEuPathDB" id="MicrosporidiaDB:AAJ76_1640004966"/>